<dbReference type="AlphaFoldDB" id="A0A542YPW0"/>
<name>A0A542YPW0_9MICO</name>
<evidence type="ECO:0000313" key="2">
    <source>
        <dbReference type="Proteomes" id="UP000319516"/>
    </source>
</evidence>
<dbReference type="Proteomes" id="UP000319516">
    <property type="component" value="Unassembled WGS sequence"/>
</dbReference>
<protein>
    <submittedName>
        <fullName evidence="1">Uncharacterized protein DUF3626</fullName>
    </submittedName>
</protein>
<dbReference type="RefSeq" id="WP_141784322.1">
    <property type="nucleotide sequence ID" value="NZ_BAAAIK010000004.1"/>
</dbReference>
<accession>A0A542YPW0</accession>
<dbReference type="InterPro" id="IPR022074">
    <property type="entry name" value="DUF3626"/>
</dbReference>
<dbReference type="OrthoDB" id="3770261at2"/>
<comment type="caution">
    <text evidence="1">The sequence shown here is derived from an EMBL/GenBank/DDBJ whole genome shotgun (WGS) entry which is preliminary data.</text>
</comment>
<reference evidence="1 2" key="1">
    <citation type="submission" date="2019-06" db="EMBL/GenBank/DDBJ databases">
        <title>Sequencing the genomes of 1000 actinobacteria strains.</title>
        <authorList>
            <person name="Klenk H.-P."/>
        </authorList>
    </citation>
    <scope>NUCLEOTIDE SEQUENCE [LARGE SCALE GENOMIC DNA]</scope>
    <source>
        <strain evidence="1 2">DSM 12335</strain>
    </source>
</reference>
<dbReference type="EMBL" id="VFOP01000001">
    <property type="protein sequence ID" value="TQL50148.1"/>
    <property type="molecule type" value="Genomic_DNA"/>
</dbReference>
<keyword evidence="2" id="KW-1185">Reference proteome</keyword>
<proteinExistence type="predicted"/>
<gene>
    <name evidence="1" type="ORF">FB467_1251</name>
</gene>
<dbReference type="Pfam" id="PF12294">
    <property type="entry name" value="DUF3626"/>
    <property type="match status" value="2"/>
</dbReference>
<sequence length="300" mass="33144">MRPAAWEALARVRSRSVGPPLDPDLRVTLNFHPDRLSRGRTVLEHLRLDGTYRSQFETGTSNGGLTAHEGGARWRWERDIFGGAYDDAPAAERPVYGALDHRRGPLGGAPRFGSAYLRLTPEVLGRTSFCFPDSVFGPGLFGTADACDLVRHAEEYARRVRDGVDEADEAREGGLLDAYVEAHVHGRVELARDVEVLALDPCYRGTEIEEQARALPVSVRWHEGRRLTVQEAERHVAFRGPEAVELARRIARHGELDARVIGLAAAAGADGQLLKRVWHLVARYGRPRGLTDPWAGPSRG</sequence>
<evidence type="ECO:0000313" key="1">
    <source>
        <dbReference type="EMBL" id="TQL50148.1"/>
    </source>
</evidence>
<organism evidence="1 2">
    <name type="scientific">Ornithinicoccus hortensis</name>
    <dbReference type="NCBI Taxonomy" id="82346"/>
    <lineage>
        <taxon>Bacteria</taxon>
        <taxon>Bacillati</taxon>
        <taxon>Actinomycetota</taxon>
        <taxon>Actinomycetes</taxon>
        <taxon>Micrococcales</taxon>
        <taxon>Intrasporangiaceae</taxon>
        <taxon>Ornithinicoccus</taxon>
    </lineage>
</organism>